<organism evidence="6 7">
    <name type="scientific">Camelina sativa</name>
    <name type="common">False flax</name>
    <name type="synonym">Myagrum sativum</name>
    <dbReference type="NCBI Taxonomy" id="90675"/>
    <lineage>
        <taxon>Eukaryota</taxon>
        <taxon>Viridiplantae</taxon>
        <taxon>Streptophyta</taxon>
        <taxon>Embryophyta</taxon>
        <taxon>Tracheophyta</taxon>
        <taxon>Spermatophyta</taxon>
        <taxon>Magnoliopsida</taxon>
        <taxon>eudicotyledons</taxon>
        <taxon>Gunneridae</taxon>
        <taxon>Pentapetalae</taxon>
        <taxon>rosids</taxon>
        <taxon>malvids</taxon>
        <taxon>Brassicales</taxon>
        <taxon>Brassicaceae</taxon>
        <taxon>Camelineae</taxon>
        <taxon>Camelina</taxon>
    </lineage>
</organism>
<evidence type="ECO:0000256" key="2">
    <source>
        <dbReference type="ARBA" id="ARBA00022771"/>
    </source>
</evidence>
<dbReference type="PANTHER" id="PTHR31973:SF113">
    <property type="entry name" value="PROTEIN FAR1-RELATED SEQUENCE 5-LIKE"/>
    <property type="match status" value="1"/>
</dbReference>
<evidence type="ECO:0000256" key="4">
    <source>
        <dbReference type="PROSITE-ProRule" id="PRU00325"/>
    </source>
</evidence>
<dbReference type="InterPro" id="IPR018289">
    <property type="entry name" value="MULE_transposase_dom"/>
</dbReference>
<protein>
    <submittedName>
        <fullName evidence="7">Uncharacterized protein LOC104789165</fullName>
    </submittedName>
</protein>
<evidence type="ECO:0000256" key="3">
    <source>
        <dbReference type="ARBA" id="ARBA00022833"/>
    </source>
</evidence>
<gene>
    <name evidence="7" type="primary">LOC104789165</name>
</gene>
<dbReference type="RefSeq" id="XP_010513205.1">
    <property type="nucleotide sequence ID" value="XM_010514903.1"/>
</dbReference>
<evidence type="ECO:0000313" key="7">
    <source>
        <dbReference type="RefSeq" id="XP_010513205.1"/>
    </source>
</evidence>
<dbReference type="Proteomes" id="UP000694864">
    <property type="component" value="Chromosome 5"/>
</dbReference>
<accession>A0ABM0ZBE0</accession>
<dbReference type="SMART" id="SM00575">
    <property type="entry name" value="ZnF_PMZ"/>
    <property type="match status" value="1"/>
</dbReference>
<dbReference type="Pfam" id="PF04434">
    <property type="entry name" value="SWIM"/>
    <property type="match status" value="1"/>
</dbReference>
<evidence type="ECO:0000259" key="5">
    <source>
        <dbReference type="PROSITE" id="PS50966"/>
    </source>
</evidence>
<reference evidence="6" key="1">
    <citation type="journal article" date="2014" name="Nat. Commun.">
        <title>The emerging biofuel crop Camelina sativa retains a highly undifferentiated hexaploid genome structure.</title>
        <authorList>
            <person name="Kagale S."/>
            <person name="Koh C."/>
            <person name="Nixon J."/>
            <person name="Bollina V."/>
            <person name="Clarke W.E."/>
            <person name="Tuteja R."/>
            <person name="Spillane C."/>
            <person name="Robinson S.J."/>
            <person name="Links M.G."/>
            <person name="Clarke C."/>
            <person name="Higgins E.E."/>
            <person name="Huebert T."/>
            <person name="Sharpe A.G."/>
            <person name="Parkin I.A."/>
        </authorList>
    </citation>
    <scope>NUCLEOTIDE SEQUENCE [LARGE SCALE GENOMIC DNA]</scope>
    <source>
        <strain evidence="6">cv. DH55</strain>
    </source>
</reference>
<dbReference type="PROSITE" id="PS50966">
    <property type="entry name" value="ZF_SWIM"/>
    <property type="match status" value="1"/>
</dbReference>
<dbReference type="InterPro" id="IPR006564">
    <property type="entry name" value="Znf_PMZ"/>
</dbReference>
<dbReference type="Pfam" id="PF10551">
    <property type="entry name" value="MULE"/>
    <property type="match status" value="1"/>
</dbReference>
<keyword evidence="2 4" id="KW-0863">Zinc-finger</keyword>
<feature type="domain" description="SWIM-type" evidence="5">
    <location>
        <begin position="235"/>
        <end position="267"/>
    </location>
</feature>
<keyword evidence="6" id="KW-1185">Reference proteome</keyword>
<keyword evidence="1" id="KW-0479">Metal-binding</keyword>
<name>A0ABM0ZBE0_CAMSA</name>
<evidence type="ECO:0000313" key="6">
    <source>
        <dbReference type="Proteomes" id="UP000694864"/>
    </source>
</evidence>
<reference evidence="7" key="2">
    <citation type="submission" date="2025-08" db="UniProtKB">
        <authorList>
            <consortium name="RefSeq"/>
        </authorList>
    </citation>
    <scope>IDENTIFICATION</scope>
    <source>
        <tissue evidence="7">Leaf</tissue>
    </source>
</reference>
<evidence type="ECO:0000256" key="1">
    <source>
        <dbReference type="ARBA" id="ARBA00022723"/>
    </source>
</evidence>
<dbReference type="PANTHER" id="PTHR31973">
    <property type="entry name" value="POLYPROTEIN, PUTATIVE-RELATED"/>
    <property type="match status" value="1"/>
</dbReference>
<sequence>MELSLGSIAGSYALLPAYIGLLQQTNPGSLCYTEHVDDPHGAMRFKYQFIAYGACVNGYQYMRKVVVVDAFTIVDSENDDAWEWFFRHLSAFVHDTTELVFISVRHASIYAGMRKVYNQAHHSACTVHFWRNVRHLYKPQTLAGLMFAAARAFVVDDFNKKFLEIQRVNPGCAAYLVDIGKSKIFWRSRAARSVSVIAPKCRKIVDENFENAMAMAVRPISDFEFQIQIRAGECYTVKLVEGTCSCNEFQCLSIPCAHAIAAATRLGVSIENFIDVAYYEETIRHSYEEKITYSICGWKLFGRINL</sequence>
<dbReference type="GeneID" id="104789165"/>
<keyword evidence="3" id="KW-0862">Zinc</keyword>
<dbReference type="InterPro" id="IPR007527">
    <property type="entry name" value="Znf_SWIM"/>
</dbReference>
<proteinExistence type="predicted"/>